<accession>A0ABQ1X665</accession>
<name>A0ABQ1X665_9BACT</name>
<comment type="caution">
    <text evidence="2">The sequence shown here is derived from an EMBL/GenBank/DDBJ whole genome shotgun (WGS) entry which is preliminary data.</text>
</comment>
<evidence type="ECO:0008006" key="4">
    <source>
        <dbReference type="Google" id="ProtNLM"/>
    </source>
</evidence>
<dbReference type="EMBL" id="BMGS01000016">
    <property type="protein sequence ID" value="GGG60647.1"/>
    <property type="molecule type" value="Genomic_DNA"/>
</dbReference>
<feature type="region of interest" description="Disordered" evidence="1">
    <location>
        <begin position="68"/>
        <end position="89"/>
    </location>
</feature>
<reference evidence="3" key="1">
    <citation type="journal article" date="2019" name="Int. J. Syst. Evol. Microbiol.">
        <title>The Global Catalogue of Microorganisms (GCM) 10K type strain sequencing project: providing services to taxonomists for standard genome sequencing and annotation.</title>
        <authorList>
            <consortium name="The Broad Institute Genomics Platform"/>
            <consortium name="The Broad Institute Genome Sequencing Center for Infectious Disease"/>
            <person name="Wu L."/>
            <person name="Ma J."/>
        </authorList>
    </citation>
    <scope>NUCLEOTIDE SEQUENCE [LARGE SCALE GENOMIC DNA]</scope>
    <source>
        <strain evidence="3">CGMCC 1.12990</strain>
    </source>
</reference>
<proteinExistence type="predicted"/>
<evidence type="ECO:0000313" key="2">
    <source>
        <dbReference type="EMBL" id="GGG60647.1"/>
    </source>
</evidence>
<keyword evidence="3" id="KW-1185">Reference proteome</keyword>
<dbReference type="InterPro" id="IPR012334">
    <property type="entry name" value="Pectin_lyas_fold"/>
</dbReference>
<dbReference type="InterPro" id="IPR011050">
    <property type="entry name" value="Pectin_lyase_fold/virulence"/>
</dbReference>
<dbReference type="RefSeq" id="WP_188559714.1">
    <property type="nucleotide sequence ID" value="NZ_BMGS01000016.1"/>
</dbReference>
<dbReference type="SUPFAM" id="SSF51126">
    <property type="entry name" value="Pectin lyase-like"/>
    <property type="match status" value="1"/>
</dbReference>
<dbReference type="Gene3D" id="2.160.20.10">
    <property type="entry name" value="Single-stranded right-handed beta-helix, Pectin lyase-like"/>
    <property type="match status" value="1"/>
</dbReference>
<sequence length="454" mass="49146">MALHPSRQKDIDDYLAQVLGLSKDGQGKLQAISLLARLSALEGATPPTGGGSAAQKFTLDYYQGPLPQTYAPLPKRPKPTTGWEGPQDMKPGTTNLVIENRNFTNNDNGGPALQLSNLRGTSLIIRNCNFTGWSPSCLLQINDAIASVNIVVENCCFYGYQTPAGKTGYPGKGIDIQNAVAGNVTIQNNHFYKIKGILVQSYSNTVNTVTIKGNCIFDLQKFDQNGNTDQLQSNGYQVTQSRGVKVDILYNSIFNTLGNCTQQDAINLHGSYGTADRYINIKGNFQDRIFLHPSASNGTGSSITTDNDAGDIRANDPHYVNIVENYTVGYTFGGFNCAGGYLINFSRNIALNTGKLPDGVTGNGVFIGGISIYPWLSPPPEFHRDFICEGNLLGVKNQAGERVDKSPGSGAFVDLAKQLLFPDSFITEANQDKMYHFWRKDAQDAGVAVGLLSV</sequence>
<gene>
    <name evidence="2" type="ORF">GCM10011378_40840</name>
</gene>
<evidence type="ECO:0000256" key="1">
    <source>
        <dbReference type="SAM" id="MobiDB-lite"/>
    </source>
</evidence>
<evidence type="ECO:0000313" key="3">
    <source>
        <dbReference type="Proteomes" id="UP000601361"/>
    </source>
</evidence>
<protein>
    <recommendedName>
        <fullName evidence="4">Right handed beta helix domain-containing protein</fullName>
    </recommendedName>
</protein>
<dbReference type="Proteomes" id="UP000601361">
    <property type="component" value="Unassembled WGS sequence"/>
</dbReference>
<organism evidence="2 3">
    <name type="scientific">Hymenobacter glacieicola</name>
    <dbReference type="NCBI Taxonomy" id="1562124"/>
    <lineage>
        <taxon>Bacteria</taxon>
        <taxon>Pseudomonadati</taxon>
        <taxon>Bacteroidota</taxon>
        <taxon>Cytophagia</taxon>
        <taxon>Cytophagales</taxon>
        <taxon>Hymenobacteraceae</taxon>
        <taxon>Hymenobacter</taxon>
    </lineage>
</organism>